<dbReference type="Proteomes" id="UP001596422">
    <property type="component" value="Unassembled WGS sequence"/>
</dbReference>
<dbReference type="RefSeq" id="WP_379912408.1">
    <property type="nucleotide sequence ID" value="NZ_JBHSWE010000001.1"/>
</dbReference>
<feature type="transmembrane region" description="Helical" evidence="1">
    <location>
        <begin position="75"/>
        <end position="96"/>
    </location>
</feature>
<keyword evidence="3" id="KW-1185">Reference proteome</keyword>
<comment type="caution">
    <text evidence="2">The sequence shown here is derived from an EMBL/GenBank/DDBJ whole genome shotgun (WGS) entry which is preliminary data.</text>
</comment>
<keyword evidence="1" id="KW-1133">Transmembrane helix</keyword>
<keyword evidence="1" id="KW-0812">Transmembrane</keyword>
<keyword evidence="1" id="KW-0472">Membrane</keyword>
<evidence type="ECO:0000256" key="1">
    <source>
        <dbReference type="SAM" id="Phobius"/>
    </source>
</evidence>
<protein>
    <submittedName>
        <fullName evidence="2">Uncharacterized protein</fullName>
    </submittedName>
</protein>
<name>A0ABW2A8L7_9GAMM</name>
<proteinExistence type="predicted"/>
<feature type="transmembrane region" description="Helical" evidence="1">
    <location>
        <begin position="7"/>
        <end position="25"/>
    </location>
</feature>
<sequence>MGQYSAVFGLALAITSLLNALLVVLKEQNNETVLAWMTAATGHHWISHGMLVIVLFIVLRWLMARLGLGADLTGNRLSALVSGSLALSGLVIAGYFI</sequence>
<evidence type="ECO:0000313" key="2">
    <source>
        <dbReference type="EMBL" id="MFC6673761.1"/>
    </source>
</evidence>
<feature type="transmembrane region" description="Helical" evidence="1">
    <location>
        <begin position="45"/>
        <end position="63"/>
    </location>
</feature>
<reference evidence="3" key="1">
    <citation type="journal article" date="2019" name="Int. J. Syst. Evol. Microbiol.">
        <title>The Global Catalogue of Microorganisms (GCM) 10K type strain sequencing project: providing services to taxonomists for standard genome sequencing and annotation.</title>
        <authorList>
            <consortium name="The Broad Institute Genomics Platform"/>
            <consortium name="The Broad Institute Genome Sequencing Center for Infectious Disease"/>
            <person name="Wu L."/>
            <person name="Ma J."/>
        </authorList>
    </citation>
    <scope>NUCLEOTIDE SEQUENCE [LARGE SCALE GENOMIC DNA]</scope>
    <source>
        <strain evidence="3">NBRC 111756</strain>
    </source>
</reference>
<organism evidence="2 3">
    <name type="scientific">Marinobacterium aestuariivivens</name>
    <dbReference type="NCBI Taxonomy" id="1698799"/>
    <lineage>
        <taxon>Bacteria</taxon>
        <taxon>Pseudomonadati</taxon>
        <taxon>Pseudomonadota</taxon>
        <taxon>Gammaproteobacteria</taxon>
        <taxon>Oceanospirillales</taxon>
        <taxon>Oceanospirillaceae</taxon>
        <taxon>Marinobacterium</taxon>
    </lineage>
</organism>
<accession>A0ABW2A8L7</accession>
<gene>
    <name evidence="2" type="ORF">ACFQDL_29490</name>
</gene>
<dbReference type="EMBL" id="JBHSWE010000001">
    <property type="protein sequence ID" value="MFC6673761.1"/>
    <property type="molecule type" value="Genomic_DNA"/>
</dbReference>
<evidence type="ECO:0000313" key="3">
    <source>
        <dbReference type="Proteomes" id="UP001596422"/>
    </source>
</evidence>